<sequence length="232" mass="25547">MEQRDWPERLAATIAGEIRRYRLNLKMSAQQLSDRCAELGMEIPRAVISNLENGRRTSVTVAEVLVLAAALGVPPAALIFPVGYAEKTEALPGAEVPPFEAVRWLGGEEFATTPGTQTDAAGPFAFMKWPTDRTPGEAVHVYRHIDREAQDGQKHADRASHMRHDAYDMDEGPTRDGLLQAAESADAATRMALGNLRHTLEDLDDQGILPPDSVNLRLFLHSTQRISPQESE</sequence>
<reference evidence="3" key="1">
    <citation type="submission" date="2016-11" db="EMBL/GenBank/DDBJ databases">
        <authorList>
            <person name="Jaros S."/>
            <person name="Januszkiewicz K."/>
            <person name="Wedrychowicz H."/>
        </authorList>
    </citation>
    <scope>NUCLEOTIDE SEQUENCE [LARGE SCALE GENOMIC DNA]</scope>
    <source>
        <strain evidence="3">CGMCC 4.3555</strain>
    </source>
</reference>
<dbReference type="GO" id="GO:0003677">
    <property type="term" value="F:DNA binding"/>
    <property type="evidence" value="ECO:0007669"/>
    <property type="project" value="InterPro"/>
</dbReference>
<gene>
    <name evidence="2" type="ORF">SAMN05216268_11213</name>
</gene>
<name>A0A9X8QW14_9ACTN</name>
<dbReference type="CDD" id="cd00093">
    <property type="entry name" value="HTH_XRE"/>
    <property type="match status" value="1"/>
</dbReference>
<evidence type="ECO:0000259" key="1">
    <source>
        <dbReference type="PROSITE" id="PS50943"/>
    </source>
</evidence>
<accession>A0A9X8QW14</accession>
<dbReference type="InterPro" id="IPR001387">
    <property type="entry name" value="Cro/C1-type_HTH"/>
</dbReference>
<dbReference type="PROSITE" id="PS50943">
    <property type="entry name" value="HTH_CROC1"/>
    <property type="match status" value="1"/>
</dbReference>
<evidence type="ECO:0000313" key="3">
    <source>
        <dbReference type="Proteomes" id="UP000184388"/>
    </source>
</evidence>
<dbReference type="RefSeq" id="WP_073446402.1">
    <property type="nucleotide sequence ID" value="NZ_FRBK01000012.1"/>
</dbReference>
<dbReference type="EMBL" id="FRBK01000012">
    <property type="protein sequence ID" value="SHM56992.1"/>
    <property type="molecule type" value="Genomic_DNA"/>
</dbReference>
<dbReference type="SUPFAM" id="SSF47413">
    <property type="entry name" value="lambda repressor-like DNA-binding domains"/>
    <property type="match status" value="1"/>
</dbReference>
<comment type="caution">
    <text evidence="2">The sequence shown here is derived from an EMBL/GenBank/DDBJ whole genome shotgun (WGS) entry which is preliminary data.</text>
</comment>
<organism evidence="2 3">
    <name type="scientific">Streptomyces yunnanensis</name>
    <dbReference type="NCBI Taxonomy" id="156453"/>
    <lineage>
        <taxon>Bacteria</taxon>
        <taxon>Bacillati</taxon>
        <taxon>Actinomycetota</taxon>
        <taxon>Actinomycetes</taxon>
        <taxon>Kitasatosporales</taxon>
        <taxon>Streptomycetaceae</taxon>
        <taxon>Streptomyces</taxon>
    </lineage>
</organism>
<dbReference type="InterPro" id="IPR010982">
    <property type="entry name" value="Lambda_DNA-bd_dom_sf"/>
</dbReference>
<dbReference type="SMART" id="SM00530">
    <property type="entry name" value="HTH_XRE"/>
    <property type="match status" value="1"/>
</dbReference>
<dbReference type="Pfam" id="PF01381">
    <property type="entry name" value="HTH_3"/>
    <property type="match status" value="1"/>
</dbReference>
<dbReference type="Gene3D" id="1.10.260.40">
    <property type="entry name" value="lambda repressor-like DNA-binding domains"/>
    <property type="match status" value="1"/>
</dbReference>
<feature type="domain" description="HTH cro/C1-type" evidence="1">
    <location>
        <begin position="18"/>
        <end position="78"/>
    </location>
</feature>
<dbReference type="AlphaFoldDB" id="A0A9X8QW14"/>
<protein>
    <submittedName>
        <fullName evidence="2">Helix-turn-helix</fullName>
    </submittedName>
</protein>
<proteinExistence type="predicted"/>
<evidence type="ECO:0000313" key="2">
    <source>
        <dbReference type="EMBL" id="SHM56992.1"/>
    </source>
</evidence>
<dbReference type="Proteomes" id="UP000184388">
    <property type="component" value="Unassembled WGS sequence"/>
</dbReference>